<evidence type="ECO:0000313" key="5">
    <source>
        <dbReference type="Proteomes" id="UP000014157"/>
    </source>
</evidence>
<dbReference type="Proteomes" id="UP000014157">
    <property type="component" value="Unassembled WGS sequence"/>
</dbReference>
<gene>
    <name evidence="3" type="ORF">I586_00106</name>
    <name evidence="2" type="ORF">UAY_01761</name>
</gene>
<dbReference type="HOGENOM" id="CLU_156466_1_0_9"/>
<dbReference type="PATRIC" id="fig|1158609.3.peg.1720"/>
<evidence type="ECO:0000313" key="2">
    <source>
        <dbReference type="EMBL" id="EOI00658.1"/>
    </source>
</evidence>
<dbReference type="STRING" id="155617.RV09_GL000070"/>
<keyword evidence="5" id="KW-1185">Reference proteome</keyword>
<proteinExistence type="predicted"/>
<dbReference type="eggNOG" id="ENOG50307SW">
    <property type="taxonomic scope" value="Bacteria"/>
</dbReference>
<dbReference type="Proteomes" id="UP000013781">
    <property type="component" value="Unassembled WGS sequence"/>
</dbReference>
<evidence type="ECO:0008006" key="6">
    <source>
        <dbReference type="Google" id="ProtNLM"/>
    </source>
</evidence>
<keyword evidence="1" id="KW-0175">Coiled coil</keyword>
<sequence>MVLEALDKIREAEEAVEKKRQAIKKEIDSYEQEKNAVFQKRQQESQVKIAHLLHEIEEQKTEQLQKEKSLLISDAQKQNQDFREKYEKNKEVVIDHVIERVKNIYGSQ</sequence>
<evidence type="ECO:0000256" key="1">
    <source>
        <dbReference type="SAM" id="Coils"/>
    </source>
</evidence>
<comment type="caution">
    <text evidence="2">The sequence shown here is derived from an EMBL/GenBank/DDBJ whole genome shotgun (WGS) entry which is preliminary data.</text>
</comment>
<protein>
    <recommendedName>
        <fullName evidence="6">V-type ATPase, subunit F</fullName>
    </recommendedName>
</protein>
<reference evidence="2 4" key="1">
    <citation type="submission" date="2013-02" db="EMBL/GenBank/DDBJ databases">
        <title>The Genome Sequence of Enterococcus moraviensis BAA-383.</title>
        <authorList>
            <consortium name="The Broad Institute Genome Sequencing Platform"/>
            <consortium name="The Broad Institute Genome Sequencing Center for Infectious Disease"/>
            <person name="Earl A.M."/>
            <person name="Gilmore M.S."/>
            <person name="Lebreton F."/>
            <person name="Walker B."/>
            <person name="Young S.K."/>
            <person name="Zeng Q."/>
            <person name="Gargeya S."/>
            <person name="Fitzgerald M."/>
            <person name="Haas B."/>
            <person name="Abouelleil A."/>
            <person name="Alvarado L."/>
            <person name="Arachchi H.M."/>
            <person name="Berlin A.M."/>
            <person name="Chapman S.B."/>
            <person name="Dewar J."/>
            <person name="Goldberg J."/>
            <person name="Griggs A."/>
            <person name="Gujja S."/>
            <person name="Hansen M."/>
            <person name="Howarth C."/>
            <person name="Imamovic A."/>
            <person name="Larimer J."/>
            <person name="McCowan C."/>
            <person name="Murphy C."/>
            <person name="Neiman D."/>
            <person name="Pearson M."/>
            <person name="Priest M."/>
            <person name="Roberts A."/>
            <person name="Saif S."/>
            <person name="Shea T."/>
            <person name="Sisk P."/>
            <person name="Sykes S."/>
            <person name="Wortman J."/>
            <person name="Nusbaum C."/>
            <person name="Birren B."/>
        </authorList>
    </citation>
    <scope>NUCLEOTIDE SEQUENCE [LARGE SCALE GENOMIC DNA]</scope>
    <source>
        <strain evidence="2 4">ATCC BAA-383</strain>
    </source>
</reference>
<dbReference type="AlphaFoldDB" id="R2SZN3"/>
<dbReference type="OrthoDB" id="2194318at2"/>
<evidence type="ECO:0000313" key="4">
    <source>
        <dbReference type="Proteomes" id="UP000013781"/>
    </source>
</evidence>
<dbReference type="RefSeq" id="WP_010765140.1">
    <property type="nucleotide sequence ID" value="NZ_ASWB01000001.1"/>
</dbReference>
<feature type="coiled-coil region" evidence="1">
    <location>
        <begin position="2"/>
        <end position="40"/>
    </location>
</feature>
<accession>R2SZN3</accession>
<evidence type="ECO:0000313" key="3">
    <source>
        <dbReference type="EMBL" id="EOT73113.1"/>
    </source>
</evidence>
<dbReference type="EMBL" id="ASWB01000001">
    <property type="protein sequence ID" value="EOT73113.1"/>
    <property type="molecule type" value="Genomic_DNA"/>
</dbReference>
<dbReference type="EMBL" id="AJAS01000014">
    <property type="protein sequence ID" value="EOI00658.1"/>
    <property type="molecule type" value="Genomic_DNA"/>
</dbReference>
<name>R2SZN3_9ENTE</name>
<reference evidence="3 5" key="2">
    <citation type="submission" date="2013-03" db="EMBL/GenBank/DDBJ databases">
        <title>The Genome Sequence of Enterococcus moraviensis BAA-383 (PacBio/Illumina hybrid assembly).</title>
        <authorList>
            <consortium name="The Broad Institute Genomics Platform"/>
            <consortium name="The Broad Institute Genome Sequencing Center for Infectious Disease"/>
            <person name="Earl A."/>
            <person name="Russ C."/>
            <person name="Gilmore M."/>
            <person name="Surin D."/>
            <person name="Walker B."/>
            <person name="Young S."/>
            <person name="Zeng Q."/>
            <person name="Gargeya S."/>
            <person name="Fitzgerald M."/>
            <person name="Haas B."/>
            <person name="Abouelleil A."/>
            <person name="Allen A.W."/>
            <person name="Alvarado L."/>
            <person name="Arachchi H.M."/>
            <person name="Berlin A.M."/>
            <person name="Chapman S.B."/>
            <person name="Gainer-Dewar J."/>
            <person name="Goldberg J."/>
            <person name="Griggs A."/>
            <person name="Gujja S."/>
            <person name="Hansen M."/>
            <person name="Howarth C."/>
            <person name="Imamovic A."/>
            <person name="Ireland A."/>
            <person name="Larimer J."/>
            <person name="McCowan C."/>
            <person name="Murphy C."/>
            <person name="Pearson M."/>
            <person name="Poon T.W."/>
            <person name="Priest M."/>
            <person name="Roberts A."/>
            <person name="Saif S."/>
            <person name="Shea T."/>
            <person name="Sisk P."/>
            <person name="Sykes S."/>
            <person name="Wortman J."/>
            <person name="Nusbaum C."/>
            <person name="Birren B."/>
        </authorList>
    </citation>
    <scope>NUCLEOTIDE SEQUENCE [LARGE SCALE GENOMIC DNA]</scope>
    <source>
        <strain evidence="3 5">ATCC BAA-383</strain>
    </source>
</reference>
<organism evidence="2 4">
    <name type="scientific">Enterococcus moraviensis ATCC BAA-383</name>
    <dbReference type="NCBI Taxonomy" id="1158609"/>
    <lineage>
        <taxon>Bacteria</taxon>
        <taxon>Bacillati</taxon>
        <taxon>Bacillota</taxon>
        <taxon>Bacilli</taxon>
        <taxon>Lactobacillales</taxon>
        <taxon>Enterococcaceae</taxon>
        <taxon>Enterococcus</taxon>
    </lineage>
</organism>